<feature type="domain" description="Exonuclease" evidence="1">
    <location>
        <begin position="2"/>
        <end position="172"/>
    </location>
</feature>
<dbReference type="SMART" id="SM00479">
    <property type="entry name" value="EXOIII"/>
    <property type="match status" value="1"/>
</dbReference>
<dbReference type="PANTHER" id="PTHR30231">
    <property type="entry name" value="DNA POLYMERASE III SUBUNIT EPSILON"/>
    <property type="match status" value="1"/>
</dbReference>
<proteinExistence type="predicted"/>
<dbReference type="InterPro" id="IPR012337">
    <property type="entry name" value="RNaseH-like_sf"/>
</dbReference>
<dbReference type="GO" id="GO:0008408">
    <property type="term" value="F:3'-5' exonuclease activity"/>
    <property type="evidence" value="ECO:0007669"/>
    <property type="project" value="TreeGrafter"/>
</dbReference>
<accession>A0A315XM59</accession>
<protein>
    <submittedName>
        <fullName evidence="2">DNA polymerase III PolC-type</fullName>
        <ecNumber evidence="2">2.7.7.7</ecNumber>
    </submittedName>
</protein>
<keyword evidence="3" id="KW-1185">Reference proteome</keyword>
<dbReference type="Pfam" id="PF00929">
    <property type="entry name" value="RNase_T"/>
    <property type="match status" value="1"/>
</dbReference>
<dbReference type="GO" id="GO:0003887">
    <property type="term" value="F:DNA-directed DNA polymerase activity"/>
    <property type="evidence" value="ECO:0007669"/>
    <property type="project" value="UniProtKB-EC"/>
</dbReference>
<reference evidence="2 3" key="1">
    <citation type="submission" date="2017-03" db="EMBL/GenBank/DDBJ databases">
        <title>Genome sequence of Methanobrevibacter thaueri.</title>
        <authorList>
            <person name="Poehlein A."/>
            <person name="Seedorf H."/>
            <person name="Daniel R."/>
        </authorList>
    </citation>
    <scope>NUCLEOTIDE SEQUENCE [LARGE SCALE GENOMIC DNA]</scope>
    <source>
        <strain evidence="2 3">DSM 11995</strain>
    </source>
</reference>
<gene>
    <name evidence="2" type="primary">polC</name>
    <name evidence="2" type="ORF">MBBTH_16640</name>
</gene>
<evidence type="ECO:0000259" key="1">
    <source>
        <dbReference type="SMART" id="SM00479"/>
    </source>
</evidence>
<dbReference type="GO" id="GO:0003677">
    <property type="term" value="F:DNA binding"/>
    <property type="evidence" value="ECO:0007669"/>
    <property type="project" value="InterPro"/>
</dbReference>
<dbReference type="InterPro" id="IPR013520">
    <property type="entry name" value="Ribonucl_H"/>
</dbReference>
<evidence type="ECO:0000313" key="2">
    <source>
        <dbReference type="EMBL" id="PWB85626.1"/>
    </source>
</evidence>
<name>A0A315XM59_9EURY</name>
<dbReference type="EMBL" id="MZGS01000026">
    <property type="protein sequence ID" value="PWB85626.1"/>
    <property type="molecule type" value="Genomic_DNA"/>
</dbReference>
<dbReference type="PANTHER" id="PTHR30231:SF41">
    <property type="entry name" value="DNA POLYMERASE III SUBUNIT EPSILON"/>
    <property type="match status" value="1"/>
</dbReference>
<keyword evidence="2" id="KW-0808">Transferase</keyword>
<keyword evidence="2" id="KW-0548">Nucleotidyltransferase</keyword>
<dbReference type="Proteomes" id="UP000251717">
    <property type="component" value="Unassembled WGS sequence"/>
</dbReference>
<dbReference type="InterPro" id="IPR036397">
    <property type="entry name" value="RNaseH_sf"/>
</dbReference>
<dbReference type="OrthoDB" id="116094at2157"/>
<dbReference type="GO" id="GO:0005829">
    <property type="term" value="C:cytosol"/>
    <property type="evidence" value="ECO:0007669"/>
    <property type="project" value="TreeGrafter"/>
</dbReference>
<dbReference type="AlphaFoldDB" id="A0A315XM59"/>
<comment type="caution">
    <text evidence="2">The sequence shown here is derived from an EMBL/GenBank/DDBJ whole genome shotgun (WGS) entry which is preliminary data.</text>
</comment>
<sequence>MKVIYFDTETTGLDCRRCQIIELAMLTVIDGEIEERYDRFIRVDGPLPPRITDITGITDQMLEGGKTERDVAEDLKVRLTPGTVMIAHNCQFDLQFVYHLLKRHLPMEADEIVESLDWIDTVTVLKDRKEYPHRLENAVEHYGIEKVNFHRAIDDTKALYDVTQAMKDERDDLAEYLNVFGYNPKYGVEGRFPFIKYKPQRFNRCMVGPNDILPRK</sequence>
<dbReference type="FunFam" id="3.30.420.10:FF:000045">
    <property type="entry name" value="3'-5' exonuclease DinG"/>
    <property type="match status" value="1"/>
</dbReference>
<dbReference type="InterPro" id="IPR006054">
    <property type="entry name" value="DnaQ"/>
</dbReference>
<organism evidence="2 3">
    <name type="scientific">Methanobrevibacter thaueri</name>
    <dbReference type="NCBI Taxonomy" id="190975"/>
    <lineage>
        <taxon>Archaea</taxon>
        <taxon>Methanobacteriati</taxon>
        <taxon>Methanobacteriota</taxon>
        <taxon>Methanomada group</taxon>
        <taxon>Methanobacteria</taxon>
        <taxon>Methanobacteriales</taxon>
        <taxon>Methanobacteriaceae</taxon>
        <taxon>Methanobrevibacter</taxon>
    </lineage>
</organism>
<evidence type="ECO:0000313" key="3">
    <source>
        <dbReference type="Proteomes" id="UP000251717"/>
    </source>
</evidence>
<dbReference type="RefSeq" id="WP_116592577.1">
    <property type="nucleotide sequence ID" value="NZ_MZGS01000026.1"/>
</dbReference>
<dbReference type="Gene3D" id="3.30.420.10">
    <property type="entry name" value="Ribonuclease H-like superfamily/Ribonuclease H"/>
    <property type="match status" value="1"/>
</dbReference>
<dbReference type="CDD" id="cd06127">
    <property type="entry name" value="DEDDh"/>
    <property type="match status" value="1"/>
</dbReference>
<dbReference type="SUPFAM" id="SSF53098">
    <property type="entry name" value="Ribonuclease H-like"/>
    <property type="match status" value="1"/>
</dbReference>
<dbReference type="GO" id="GO:0045004">
    <property type="term" value="P:DNA replication proofreading"/>
    <property type="evidence" value="ECO:0007669"/>
    <property type="project" value="TreeGrafter"/>
</dbReference>
<dbReference type="NCBIfam" id="TIGR00573">
    <property type="entry name" value="dnaq"/>
    <property type="match status" value="1"/>
</dbReference>
<dbReference type="EC" id="2.7.7.7" evidence="2"/>